<dbReference type="InterPro" id="IPR050309">
    <property type="entry name" value="Type-B_Carboxylest/Lipase"/>
</dbReference>
<dbReference type="InterPro" id="IPR029058">
    <property type="entry name" value="AB_hydrolase_fold"/>
</dbReference>
<comment type="caution">
    <text evidence="3">The sequence shown here is derived from an EMBL/GenBank/DDBJ whole genome shotgun (WGS) entry which is preliminary data.</text>
</comment>
<evidence type="ECO:0000259" key="2">
    <source>
        <dbReference type="Pfam" id="PF00135"/>
    </source>
</evidence>
<feature type="domain" description="Carboxylesterase type B" evidence="2">
    <location>
        <begin position="34"/>
        <end position="521"/>
    </location>
</feature>
<dbReference type="Proteomes" id="UP000266091">
    <property type="component" value="Unassembled WGS sequence"/>
</dbReference>
<organism evidence="3 4">
    <name type="scientific">Mesosutterella multiformis</name>
    <dbReference type="NCBI Taxonomy" id="2259133"/>
    <lineage>
        <taxon>Bacteria</taxon>
        <taxon>Pseudomonadati</taxon>
        <taxon>Pseudomonadota</taxon>
        <taxon>Betaproteobacteria</taxon>
        <taxon>Burkholderiales</taxon>
        <taxon>Sutterellaceae</taxon>
        <taxon>Mesosutterella</taxon>
    </lineage>
</organism>
<dbReference type="PANTHER" id="PTHR11559">
    <property type="entry name" value="CARBOXYLESTERASE"/>
    <property type="match status" value="1"/>
</dbReference>
<protein>
    <submittedName>
        <fullName evidence="3">Carboxylic ester hydrolase</fullName>
    </submittedName>
</protein>
<keyword evidence="4" id="KW-1185">Reference proteome</keyword>
<sequence length="534" mass="56848">MTRKTWFSWVAAGMLGLAAGVSGAAPSVTVASSAPVADTVQGKVTGITRTLPGTDLAADAFLGIPYAEPPVGDLRWKPAAPAKNWTGVRNAEWHAAPCLQPEGGSEDCLYADIYRPAGTKSDAKLPVAVYLHGGANITGSASAQDPSRLAAESGVIVVAVQYRLGALGFLSLPEFGEASGNFAITDIEEALRWVKKTIAGYGGDPDRVTLMGESSGGTDVCRMLVDPKAKGLFHQAVIQSDTCAFDSERPAKAKRRSEFFIKRAGCDFESGVGNCLRKVPAEKIAEASASSGLWAPVSEVPGIEQISKGNWNRVPLLSGSNKNEARDAASVFTGWSEDAYKVWVKRLVGDNWYKAQVEYPGDKYEKDEAYGVPYIMGDFMTDSGMRGLGGCGSLTLARAAAASDVTSWFYAFEDENAPTLLRPRYPGYKTGASHGSELSYLFPDTGRFLALASKMTPDQKQLAETIRAYWGNFIRTGDPNGKGVPAWGPYKEDGAVMVLAPGKTGTRPAAYFAGEHKCAFWASIPPVTGRGSSF</sequence>
<feature type="signal peptide" evidence="1">
    <location>
        <begin position="1"/>
        <end position="24"/>
    </location>
</feature>
<keyword evidence="1" id="KW-0732">Signal</keyword>
<dbReference type="AlphaFoldDB" id="A0A388SGF7"/>
<dbReference type="GO" id="GO:0016787">
    <property type="term" value="F:hydrolase activity"/>
    <property type="evidence" value="ECO:0007669"/>
    <property type="project" value="UniProtKB-KW"/>
</dbReference>
<dbReference type="Pfam" id="PF00135">
    <property type="entry name" value="COesterase"/>
    <property type="match status" value="1"/>
</dbReference>
<keyword evidence="3" id="KW-0378">Hydrolase</keyword>
<dbReference type="RefSeq" id="WP_116270799.1">
    <property type="nucleotide sequence ID" value="NZ_BGZJ01000002.1"/>
</dbReference>
<accession>A0A401LID1</accession>
<accession>A0A388SGF7</accession>
<evidence type="ECO:0000313" key="4">
    <source>
        <dbReference type="Proteomes" id="UP000266091"/>
    </source>
</evidence>
<gene>
    <name evidence="3" type="ORF">MESMUL_19030</name>
</gene>
<dbReference type="Gene3D" id="3.40.50.1820">
    <property type="entry name" value="alpha/beta hydrolase"/>
    <property type="match status" value="1"/>
</dbReference>
<dbReference type="OrthoDB" id="9775851at2"/>
<evidence type="ECO:0000313" key="3">
    <source>
        <dbReference type="EMBL" id="GBO94549.1"/>
    </source>
</evidence>
<dbReference type="EMBL" id="BGZJ01000002">
    <property type="protein sequence ID" value="GBO94549.1"/>
    <property type="molecule type" value="Genomic_DNA"/>
</dbReference>
<dbReference type="InterPro" id="IPR002018">
    <property type="entry name" value="CarbesteraseB"/>
</dbReference>
<proteinExistence type="predicted"/>
<feature type="chain" id="PRO_5030071313" evidence="1">
    <location>
        <begin position="25"/>
        <end position="534"/>
    </location>
</feature>
<evidence type="ECO:0000256" key="1">
    <source>
        <dbReference type="SAM" id="SignalP"/>
    </source>
</evidence>
<reference evidence="3 4" key="1">
    <citation type="journal article" date="2018" name="Int. J. Syst. Evol. Microbiol.">
        <title>Mesosutterella multiformis gen. nov., sp. nov., a member of the family Sutterellaceae and Sutterella megalosphaeroides sp. nov., isolated from human faeces.</title>
        <authorList>
            <person name="Sakamoto M."/>
            <person name="Ikeyama N."/>
            <person name="Kunihiro T."/>
            <person name="Iino T."/>
            <person name="Yuki M."/>
            <person name="Ohkuma M."/>
        </authorList>
    </citation>
    <scope>NUCLEOTIDE SEQUENCE [LARGE SCALE GENOMIC DNA]</scope>
    <source>
        <strain evidence="3 4">4NBBH2</strain>
    </source>
</reference>
<dbReference type="SUPFAM" id="SSF53474">
    <property type="entry name" value="alpha/beta-Hydrolases"/>
    <property type="match status" value="1"/>
</dbReference>
<name>A0A388SGF7_9BURK</name>